<evidence type="ECO:0000256" key="2">
    <source>
        <dbReference type="ARBA" id="ARBA00022771"/>
    </source>
</evidence>
<organism evidence="6 7">
    <name type="scientific">Zingiber officinale</name>
    <name type="common">Ginger</name>
    <name type="synonym">Amomum zingiber</name>
    <dbReference type="NCBI Taxonomy" id="94328"/>
    <lineage>
        <taxon>Eukaryota</taxon>
        <taxon>Viridiplantae</taxon>
        <taxon>Streptophyta</taxon>
        <taxon>Embryophyta</taxon>
        <taxon>Tracheophyta</taxon>
        <taxon>Spermatophyta</taxon>
        <taxon>Magnoliopsida</taxon>
        <taxon>Liliopsida</taxon>
        <taxon>Zingiberales</taxon>
        <taxon>Zingiberaceae</taxon>
        <taxon>Zingiber</taxon>
    </lineage>
</organism>
<evidence type="ECO:0000256" key="1">
    <source>
        <dbReference type="ARBA" id="ARBA00022723"/>
    </source>
</evidence>
<comment type="caution">
    <text evidence="6">The sequence shown here is derived from an EMBL/GenBank/DDBJ whole genome shotgun (WGS) entry which is preliminary data.</text>
</comment>
<dbReference type="PANTHER" id="PTHR42647">
    <property type="entry name" value="SBP (S-RIBONUCLEASE BINDING PROTEIN) FAMILY PROTEIN"/>
    <property type="match status" value="1"/>
</dbReference>
<dbReference type="EMBL" id="JACMSC010000015">
    <property type="protein sequence ID" value="KAG6485988.1"/>
    <property type="molecule type" value="Genomic_DNA"/>
</dbReference>
<keyword evidence="2" id="KW-0863">Zinc-finger</keyword>
<gene>
    <name evidence="6" type="ORF">ZIOFF_054556</name>
</gene>
<evidence type="ECO:0000256" key="5">
    <source>
        <dbReference type="SAM" id="MobiDB-lite"/>
    </source>
</evidence>
<sequence>MPAHLKYYNRNPKSESSQPQSSPKSASKDKRASNPSKNSEKSGPESQIGEHHHESLPPSSIGRKHRWLLPPTAEASASRGSRGAPSLARPCRSSLPRFLVAPRPPPSIFAFLCSAAPLTHRVVDIKITDARFRSASCISLLMVACDRDWETSGPTFFILQAMLLQIRGSVKVVDSEGIDTDCKEDHGGGNSSVLAVDQSAMQLGDAGPAAGATAGPLLPFCDSPALVSSDSGVFFPSASRKRPREDFSSSSSSSSSHVHRLLLDLDRLVVDHVARLRTELVGRLRRILAAAEEGASKRLRAKEEEVELARKVALALEERLKSLSIENQMWRELARSGEAAVCALRADLDRALAEAATADAESCCRGDSAAAVAARRACRCCGEMEPTVLLLPCRHLCACAVCGPAAAACPVCDSRKNGHVLVNMSD</sequence>
<dbReference type="PANTHER" id="PTHR42647:SF12">
    <property type="entry name" value="BOI-RELATED E3 UBIQUITIN-PROTEIN LIGASE 2-RELATED"/>
    <property type="match status" value="1"/>
</dbReference>
<dbReference type="Proteomes" id="UP000734854">
    <property type="component" value="Unassembled WGS sequence"/>
</dbReference>
<evidence type="ECO:0000313" key="6">
    <source>
        <dbReference type="EMBL" id="KAG6485988.1"/>
    </source>
</evidence>
<dbReference type="GO" id="GO:0008270">
    <property type="term" value="F:zinc ion binding"/>
    <property type="evidence" value="ECO:0007669"/>
    <property type="project" value="UniProtKB-KW"/>
</dbReference>
<dbReference type="Gene3D" id="3.30.40.10">
    <property type="entry name" value="Zinc/RING finger domain, C3HC4 (zinc finger)"/>
    <property type="match status" value="1"/>
</dbReference>
<keyword evidence="3" id="KW-0862">Zinc</keyword>
<dbReference type="Pfam" id="PF13920">
    <property type="entry name" value="zf-C3HC4_3"/>
    <property type="match status" value="1"/>
</dbReference>
<evidence type="ECO:0000256" key="3">
    <source>
        <dbReference type="ARBA" id="ARBA00022833"/>
    </source>
</evidence>
<keyword evidence="7" id="KW-1185">Reference proteome</keyword>
<dbReference type="InterPro" id="IPR013083">
    <property type="entry name" value="Znf_RING/FYVE/PHD"/>
</dbReference>
<name>A0A8J5KJK0_ZINOF</name>
<proteinExistence type="predicted"/>
<protein>
    <recommendedName>
        <fullName evidence="8">RING-type domain-containing protein</fullName>
    </recommendedName>
</protein>
<feature type="region of interest" description="Disordered" evidence="5">
    <location>
        <begin position="1"/>
        <end position="64"/>
    </location>
</feature>
<keyword evidence="4" id="KW-0175">Coiled coil</keyword>
<feature type="coiled-coil region" evidence="4">
    <location>
        <begin position="299"/>
        <end position="326"/>
    </location>
</feature>
<dbReference type="GO" id="GO:0043067">
    <property type="term" value="P:regulation of programmed cell death"/>
    <property type="evidence" value="ECO:0007669"/>
    <property type="project" value="TreeGrafter"/>
</dbReference>
<evidence type="ECO:0008006" key="8">
    <source>
        <dbReference type="Google" id="ProtNLM"/>
    </source>
</evidence>
<keyword evidence="1" id="KW-0479">Metal-binding</keyword>
<evidence type="ECO:0000313" key="7">
    <source>
        <dbReference type="Proteomes" id="UP000734854"/>
    </source>
</evidence>
<evidence type="ECO:0000256" key="4">
    <source>
        <dbReference type="SAM" id="Coils"/>
    </source>
</evidence>
<accession>A0A8J5KJK0</accession>
<feature type="compositionally biased region" description="Low complexity" evidence="5">
    <location>
        <begin position="14"/>
        <end position="25"/>
    </location>
</feature>
<feature type="compositionally biased region" description="Basic and acidic residues" evidence="5">
    <location>
        <begin position="26"/>
        <end position="55"/>
    </location>
</feature>
<dbReference type="GO" id="GO:0004842">
    <property type="term" value="F:ubiquitin-protein transferase activity"/>
    <property type="evidence" value="ECO:0007669"/>
    <property type="project" value="TreeGrafter"/>
</dbReference>
<reference evidence="6 7" key="1">
    <citation type="submission" date="2020-08" db="EMBL/GenBank/DDBJ databases">
        <title>Plant Genome Project.</title>
        <authorList>
            <person name="Zhang R.-G."/>
        </authorList>
    </citation>
    <scope>NUCLEOTIDE SEQUENCE [LARGE SCALE GENOMIC DNA]</scope>
    <source>
        <tissue evidence="6">Rhizome</tissue>
    </source>
</reference>
<dbReference type="AlphaFoldDB" id="A0A8J5KJK0"/>